<feature type="chain" id="PRO_5042877784" description="YARHG domain-containing protein" evidence="2">
    <location>
        <begin position="24"/>
        <end position="477"/>
    </location>
</feature>
<keyword evidence="4" id="KW-1185">Reference proteome</keyword>
<dbReference type="AlphaFoldDB" id="A0AAP2GIN5"/>
<evidence type="ECO:0000256" key="1">
    <source>
        <dbReference type="SAM" id="MobiDB-lite"/>
    </source>
</evidence>
<organism evidence="3 4">
    <name type="scientific">Chryseosolibacter histidini</name>
    <dbReference type="NCBI Taxonomy" id="2782349"/>
    <lineage>
        <taxon>Bacteria</taxon>
        <taxon>Pseudomonadati</taxon>
        <taxon>Bacteroidota</taxon>
        <taxon>Cytophagia</taxon>
        <taxon>Cytophagales</taxon>
        <taxon>Chryseotaleaceae</taxon>
        <taxon>Chryseosolibacter</taxon>
    </lineage>
</organism>
<accession>A0AAP2GIN5</accession>
<feature type="signal peptide" evidence="2">
    <location>
        <begin position="1"/>
        <end position="23"/>
    </location>
</feature>
<evidence type="ECO:0000313" key="3">
    <source>
        <dbReference type="EMBL" id="MBT1697446.1"/>
    </source>
</evidence>
<feature type="region of interest" description="Disordered" evidence="1">
    <location>
        <begin position="432"/>
        <end position="451"/>
    </location>
</feature>
<dbReference type="EMBL" id="JAHESF010000009">
    <property type="protein sequence ID" value="MBT1697446.1"/>
    <property type="molecule type" value="Genomic_DNA"/>
</dbReference>
<feature type="region of interest" description="Disordered" evidence="1">
    <location>
        <begin position="277"/>
        <end position="297"/>
    </location>
</feature>
<name>A0AAP2GIN5_9BACT</name>
<sequence>MMRLFSTCFAATLLLILPATVLSQGRIPKAKDGSVKGALAFFPHSKLAQGFHTATSTFPGQTDPVLERNNWVYSDDKRVAVKGFVKDAVLLFQWWTLLGDPVEKYGFKWLTSGYYEVMYEEKGQMVTKVIYRNDLVKYPDLLKKFDRIEPLNVDVEINFSSANIDDQKYYDFRRKYNILSDLGSAGYKASYTIKSLGIHYLYAPSGEDAPFIIPTMAVGGWPDFLNVDKKDSELTKRNIELFRLGQELVIHSFRITDLEWQFSPFIEIAKQFERYEKKEDSPKEQAEKAALAEESGDGDSFWDRAEVVQADMEVYRDPTNYKYGLKAKKGLRALPATYRNLVASGSKKNLFFGDTEQGVVAINGSGKVLGTLPGNGWYATATGARRYVRAPEVDCADYQPSYSEEYLFENGSFATLKKTYTINRQAYLTVSSSNERPLTEAEKRQAEENSKRWARECYEACKRQAESDGYQPASSSN</sequence>
<dbReference type="Proteomes" id="UP001319200">
    <property type="component" value="Unassembled WGS sequence"/>
</dbReference>
<evidence type="ECO:0000313" key="4">
    <source>
        <dbReference type="Proteomes" id="UP001319200"/>
    </source>
</evidence>
<feature type="compositionally biased region" description="Basic and acidic residues" evidence="1">
    <location>
        <begin position="437"/>
        <end position="451"/>
    </location>
</feature>
<reference evidence="3 4" key="1">
    <citation type="submission" date="2021-05" db="EMBL/GenBank/DDBJ databases">
        <title>A Polyphasic approach of four new species of the genus Ohtaekwangia: Ohtaekwangia histidinii sp. nov., Ohtaekwangia cretensis sp. nov., Ohtaekwangia indiensis sp. nov., Ohtaekwangia reichenbachii sp. nov. from diverse environment.</title>
        <authorList>
            <person name="Octaviana S."/>
        </authorList>
    </citation>
    <scope>NUCLEOTIDE SEQUENCE [LARGE SCALE GENOMIC DNA]</scope>
    <source>
        <strain evidence="3 4">PWU4</strain>
    </source>
</reference>
<evidence type="ECO:0008006" key="5">
    <source>
        <dbReference type="Google" id="ProtNLM"/>
    </source>
</evidence>
<proteinExistence type="predicted"/>
<keyword evidence="2" id="KW-0732">Signal</keyword>
<gene>
    <name evidence="3" type="ORF">KK083_11200</name>
</gene>
<comment type="caution">
    <text evidence="3">The sequence shown here is derived from an EMBL/GenBank/DDBJ whole genome shotgun (WGS) entry which is preliminary data.</text>
</comment>
<evidence type="ECO:0000256" key="2">
    <source>
        <dbReference type="SAM" id="SignalP"/>
    </source>
</evidence>
<feature type="compositionally biased region" description="Basic and acidic residues" evidence="1">
    <location>
        <begin position="277"/>
        <end position="291"/>
    </location>
</feature>
<dbReference type="RefSeq" id="WP_254163316.1">
    <property type="nucleotide sequence ID" value="NZ_JAHESF010000009.1"/>
</dbReference>
<protein>
    <recommendedName>
        <fullName evidence="5">YARHG domain-containing protein</fullName>
    </recommendedName>
</protein>